<sequence>MGKVQKANSHRGPRFKRLGCVTFVSPKKSTIDDRTVFFFERKDCDLPYYRGYPVGLSLTGCLIILASVAVAFAVLMATQPKFHTGLAGFIPPLLFVSIPLVALAAVAALRAPLALFRPIRARDIGVII</sequence>
<keyword evidence="1" id="KW-0472">Membrane</keyword>
<feature type="transmembrane region" description="Helical" evidence="1">
    <location>
        <begin position="51"/>
        <end position="77"/>
    </location>
</feature>
<evidence type="ECO:0000256" key="1">
    <source>
        <dbReference type="SAM" id="Phobius"/>
    </source>
</evidence>
<protein>
    <submittedName>
        <fullName evidence="2">Uncharacterized protein</fullName>
    </submittedName>
</protein>
<dbReference type="RefSeq" id="WP_271890593.1">
    <property type="nucleotide sequence ID" value="NZ_JAQBIE010000037.1"/>
</dbReference>
<reference evidence="2" key="1">
    <citation type="submission" date="2022-12" db="EMBL/GenBank/DDBJ databases">
        <title>Paracoccus onchidii sp. nov., isolated from a marine invertebrate from the South China Sea.</title>
        <authorList>
            <person name="Xu S."/>
            <person name="Liu Z."/>
            <person name="Xu Y."/>
        </authorList>
    </citation>
    <scope>NUCLEOTIDE SEQUENCE</scope>
    <source>
        <strain evidence="2">Z330</strain>
    </source>
</reference>
<proteinExistence type="predicted"/>
<dbReference type="Proteomes" id="UP001165641">
    <property type="component" value="Unassembled WGS sequence"/>
</dbReference>
<keyword evidence="3" id="KW-1185">Reference proteome</keyword>
<evidence type="ECO:0000313" key="2">
    <source>
        <dbReference type="EMBL" id="MDB6179497.1"/>
    </source>
</evidence>
<accession>A0ABT4ZJF3</accession>
<name>A0ABT4ZJF3_9RHOB</name>
<comment type="caution">
    <text evidence="2">The sequence shown here is derived from an EMBL/GenBank/DDBJ whole genome shotgun (WGS) entry which is preliminary data.</text>
</comment>
<feature type="transmembrane region" description="Helical" evidence="1">
    <location>
        <begin position="89"/>
        <end position="113"/>
    </location>
</feature>
<keyword evidence="1" id="KW-1133">Transmembrane helix</keyword>
<organism evidence="2 3">
    <name type="scientific">Paracoccus onchidii</name>
    <dbReference type="NCBI Taxonomy" id="3017813"/>
    <lineage>
        <taxon>Bacteria</taxon>
        <taxon>Pseudomonadati</taxon>
        <taxon>Pseudomonadota</taxon>
        <taxon>Alphaproteobacteria</taxon>
        <taxon>Rhodobacterales</taxon>
        <taxon>Paracoccaceae</taxon>
        <taxon>Paracoccus</taxon>
    </lineage>
</organism>
<dbReference type="EMBL" id="JAQBIE010000037">
    <property type="protein sequence ID" value="MDB6179497.1"/>
    <property type="molecule type" value="Genomic_DNA"/>
</dbReference>
<gene>
    <name evidence="2" type="ORF">PAF17_18625</name>
</gene>
<evidence type="ECO:0000313" key="3">
    <source>
        <dbReference type="Proteomes" id="UP001165641"/>
    </source>
</evidence>
<keyword evidence="1" id="KW-0812">Transmembrane</keyword>